<dbReference type="AlphaFoldDB" id="A0A0F7VMJ3"/>
<dbReference type="PANTHER" id="PTHR33840:SF1">
    <property type="entry name" value="TLE1 PHOSPHOLIPASE DOMAIN-CONTAINING PROTEIN"/>
    <property type="match status" value="1"/>
</dbReference>
<feature type="domain" description="T6SS Phospholipase effector Tle1-like catalytic" evidence="1">
    <location>
        <begin position="91"/>
        <end position="174"/>
    </location>
</feature>
<dbReference type="RefSeq" id="WP_049976777.1">
    <property type="nucleotide sequence ID" value="NZ_AZSD01000163.1"/>
</dbReference>
<reference evidence="2 3" key="1">
    <citation type="submission" date="2015-02" db="EMBL/GenBank/DDBJ databases">
        <authorList>
            <person name="Gomez-Escribano P.J."/>
        </authorList>
    </citation>
    <scope>NUCLEOTIDE SEQUENCE [LARGE SCALE GENOMIC DNA]</scope>
    <source>
        <strain evidence="3">C34 (DSM 42122 / NRRL B-24963)</strain>
    </source>
</reference>
<evidence type="ECO:0000313" key="3">
    <source>
        <dbReference type="Proteomes" id="UP000035016"/>
    </source>
</evidence>
<dbReference type="Proteomes" id="UP000035016">
    <property type="component" value="Chromosome Chromosome"/>
</dbReference>
<organism evidence="2 3">
    <name type="scientific">Streptomyces leeuwenhoekii</name>
    <dbReference type="NCBI Taxonomy" id="1437453"/>
    <lineage>
        <taxon>Bacteria</taxon>
        <taxon>Bacillati</taxon>
        <taxon>Actinomycetota</taxon>
        <taxon>Actinomycetes</taxon>
        <taxon>Kitasatosporales</taxon>
        <taxon>Streptomycetaceae</taxon>
        <taxon>Streptomyces</taxon>
    </lineage>
</organism>
<feature type="domain" description="T6SS Phospholipase effector Tle1-like catalytic" evidence="1">
    <location>
        <begin position="3"/>
        <end position="56"/>
    </location>
</feature>
<dbReference type="PANTHER" id="PTHR33840">
    <property type="match status" value="1"/>
</dbReference>
<name>A0A0F7VMJ3_STRLW</name>
<evidence type="ECO:0000313" key="2">
    <source>
        <dbReference type="EMBL" id="CQR60565.1"/>
    </source>
</evidence>
<dbReference type="KEGG" id="sle:sle_11030"/>
<proteinExistence type="predicted"/>
<sequence length="188" mass="20887">MAKRLVVCCDGTWNFADQPSKTSVPKVALSLLPGTVGSMEQRVCYHSGLGTHGRQRVRTGAGRRVHRKPVPERRRRLPFPRPALRARRRALLFGFSRGAFTARSLAGLIRNGGILRRDHADRIPEAWAPYRDRIEQPNGATATLFHRSYARETDIRFIGVRDTVGALGIPMPRAAADPVTPRSGTSEK</sequence>
<gene>
    <name evidence="2" type="primary">sle_11030</name>
</gene>
<protein>
    <recommendedName>
        <fullName evidence="1">T6SS Phospholipase effector Tle1-like catalytic domain-containing protein</fullName>
    </recommendedName>
</protein>
<dbReference type="Pfam" id="PF09994">
    <property type="entry name" value="T6SS_Tle1-like_cat"/>
    <property type="match status" value="2"/>
</dbReference>
<evidence type="ECO:0000259" key="1">
    <source>
        <dbReference type="Pfam" id="PF09994"/>
    </source>
</evidence>
<dbReference type="EMBL" id="LN831790">
    <property type="protein sequence ID" value="CQR60565.1"/>
    <property type="molecule type" value="Genomic_DNA"/>
</dbReference>
<accession>A0A0F7VMJ3</accession>
<dbReference type="InterPro" id="IPR018712">
    <property type="entry name" value="Tle1-like_cat"/>
</dbReference>